<comment type="caution">
    <text evidence="1">The sequence shown here is derived from an EMBL/GenBank/DDBJ whole genome shotgun (WGS) entry which is preliminary data.</text>
</comment>
<dbReference type="AlphaFoldDB" id="A0A6V8LZA8"/>
<reference evidence="1 2" key="1">
    <citation type="submission" date="2020-04" db="EMBL/GenBank/DDBJ databases">
        <authorList>
            <consortium name="Desulfovibrio sp. FSS-1 genome sequencing consortium"/>
            <person name="Shimoshige H."/>
            <person name="Kobayashi H."/>
            <person name="Maekawa T."/>
        </authorList>
    </citation>
    <scope>NUCLEOTIDE SEQUENCE [LARGE SCALE GENOMIC DNA]</scope>
    <source>
        <strain evidence="1 2">SIID29052-01</strain>
    </source>
</reference>
<keyword evidence="2" id="KW-1185">Reference proteome</keyword>
<dbReference type="EMBL" id="BLTE01000025">
    <property type="protein sequence ID" value="GFK95881.1"/>
    <property type="molecule type" value="Genomic_DNA"/>
</dbReference>
<organism evidence="1 2">
    <name type="scientific">Fundidesulfovibrio magnetotacticus</name>
    <dbReference type="NCBI Taxonomy" id="2730080"/>
    <lineage>
        <taxon>Bacteria</taxon>
        <taxon>Pseudomonadati</taxon>
        <taxon>Thermodesulfobacteriota</taxon>
        <taxon>Desulfovibrionia</taxon>
        <taxon>Desulfovibrionales</taxon>
        <taxon>Desulfovibrionaceae</taxon>
        <taxon>Fundidesulfovibrio</taxon>
    </lineage>
</organism>
<name>A0A6V8LZA8_9BACT</name>
<accession>A0A6V8LZA8</accession>
<sequence>MSAMESHDAAHYLALIDKAQSYHDLVVLRSRFFNLLERTLTQEEYLAVKDRWNAKAKDETLPVAPPKAPSAD</sequence>
<protein>
    <submittedName>
        <fullName evidence="1">Uncharacterized protein</fullName>
    </submittedName>
</protein>
<gene>
    <name evidence="1" type="ORF">NNJEOMEG_03754</name>
</gene>
<dbReference type="Proteomes" id="UP000494245">
    <property type="component" value="Unassembled WGS sequence"/>
</dbReference>
<evidence type="ECO:0000313" key="1">
    <source>
        <dbReference type="EMBL" id="GFK95881.1"/>
    </source>
</evidence>
<evidence type="ECO:0000313" key="2">
    <source>
        <dbReference type="Proteomes" id="UP000494245"/>
    </source>
</evidence>
<reference evidence="1 2" key="2">
    <citation type="submission" date="2020-05" db="EMBL/GenBank/DDBJ databases">
        <title>Draft genome sequence of Desulfovibrio sp. strainFSS-1.</title>
        <authorList>
            <person name="Shimoshige H."/>
            <person name="Kobayashi H."/>
            <person name="Maekawa T."/>
        </authorList>
    </citation>
    <scope>NUCLEOTIDE SEQUENCE [LARGE SCALE GENOMIC DNA]</scope>
    <source>
        <strain evidence="1 2">SIID29052-01</strain>
    </source>
</reference>
<proteinExistence type="predicted"/>